<proteinExistence type="predicted"/>
<dbReference type="Proteomes" id="UP000187203">
    <property type="component" value="Unassembled WGS sequence"/>
</dbReference>
<evidence type="ECO:0000313" key="2">
    <source>
        <dbReference type="EMBL" id="OMO74142.1"/>
    </source>
</evidence>
<comment type="caution">
    <text evidence="2">The sequence shown here is derived from an EMBL/GenBank/DDBJ whole genome shotgun (WGS) entry which is preliminary data.</text>
</comment>
<evidence type="ECO:0000259" key="1">
    <source>
        <dbReference type="Pfam" id="PF03108"/>
    </source>
</evidence>
<dbReference type="InterPro" id="IPR004332">
    <property type="entry name" value="Transposase_MuDR"/>
</dbReference>
<dbReference type="STRING" id="93759.A0A1R3HUZ9"/>
<dbReference type="OrthoDB" id="1247373at2759"/>
<accession>A0A1R3HUZ9</accession>
<sequence length="262" mass="29372">MENRKAFCYCHIDGEIVLDSNRLRSYNGGRTVGVMLHENMTLSEFVKQFEQKTGTEIGNKRLMYVLPFDNSQLLDLINDDSLKDMISFGDQCVHVYAVSIATGQPSIPLNSSTNARSGDNGISSFDQECNNTRQSVEEGCELSTLCTASTRSHLTSEVWLNIIVGPGQSFDSAEAFRLAVYKFAIANKFKYKFRRNTKAFISVDCSINGCKWHLTAYRVGGTNFMRVGTFNNQHFHSAQDLVSIDPCHRGKLTSHLVADKLR</sequence>
<gene>
    <name evidence="2" type="ORF">COLO4_26705</name>
</gene>
<dbReference type="EMBL" id="AWUE01019361">
    <property type="protein sequence ID" value="OMO74142.1"/>
    <property type="molecule type" value="Genomic_DNA"/>
</dbReference>
<evidence type="ECO:0000313" key="3">
    <source>
        <dbReference type="Proteomes" id="UP000187203"/>
    </source>
</evidence>
<dbReference type="Pfam" id="PF03108">
    <property type="entry name" value="DBD_Tnp_Mut"/>
    <property type="match status" value="1"/>
</dbReference>
<dbReference type="AlphaFoldDB" id="A0A1R3HUZ9"/>
<organism evidence="2 3">
    <name type="scientific">Corchorus olitorius</name>
    <dbReference type="NCBI Taxonomy" id="93759"/>
    <lineage>
        <taxon>Eukaryota</taxon>
        <taxon>Viridiplantae</taxon>
        <taxon>Streptophyta</taxon>
        <taxon>Embryophyta</taxon>
        <taxon>Tracheophyta</taxon>
        <taxon>Spermatophyta</taxon>
        <taxon>Magnoliopsida</taxon>
        <taxon>eudicotyledons</taxon>
        <taxon>Gunneridae</taxon>
        <taxon>Pentapetalae</taxon>
        <taxon>rosids</taxon>
        <taxon>malvids</taxon>
        <taxon>Malvales</taxon>
        <taxon>Malvaceae</taxon>
        <taxon>Grewioideae</taxon>
        <taxon>Apeibeae</taxon>
        <taxon>Corchorus</taxon>
    </lineage>
</organism>
<feature type="domain" description="Transposase MuDR plant" evidence="1">
    <location>
        <begin position="161"/>
        <end position="223"/>
    </location>
</feature>
<protein>
    <submittedName>
        <fullName evidence="2">Transposase, MuDR, plant</fullName>
    </submittedName>
</protein>
<name>A0A1R3HUZ9_9ROSI</name>
<keyword evidence="3" id="KW-1185">Reference proteome</keyword>
<reference evidence="3" key="1">
    <citation type="submission" date="2013-09" db="EMBL/GenBank/DDBJ databases">
        <title>Corchorus olitorius genome sequencing.</title>
        <authorList>
            <person name="Alam M."/>
            <person name="Haque M.S."/>
            <person name="Islam M.S."/>
            <person name="Emdad E.M."/>
            <person name="Islam M.M."/>
            <person name="Ahmed B."/>
            <person name="Halim A."/>
            <person name="Hossen Q.M.M."/>
            <person name="Hossain M.Z."/>
            <person name="Ahmed R."/>
            <person name="Khan M.M."/>
            <person name="Islam R."/>
            <person name="Rashid M.M."/>
            <person name="Khan S.A."/>
            <person name="Rahman M.S."/>
            <person name="Alam M."/>
            <person name="Yahiya A.S."/>
            <person name="Khan M.S."/>
            <person name="Azam M.S."/>
            <person name="Haque T."/>
            <person name="Lashkar M.Z.H."/>
            <person name="Akhand A.I."/>
            <person name="Morshed G."/>
            <person name="Roy S."/>
            <person name="Uddin K.S."/>
            <person name="Rabeya T."/>
            <person name="Hossain A.S."/>
            <person name="Chowdhury A."/>
            <person name="Snigdha A.R."/>
            <person name="Mortoza M.S."/>
            <person name="Matin S.A."/>
            <person name="Hoque S.M.E."/>
            <person name="Islam M.K."/>
            <person name="Roy D.K."/>
            <person name="Haider R."/>
            <person name="Moosa M.M."/>
            <person name="Elias S.M."/>
            <person name="Hasan A.M."/>
            <person name="Jahan S."/>
            <person name="Shafiuddin M."/>
            <person name="Mahmood N."/>
            <person name="Shommy N.S."/>
        </authorList>
    </citation>
    <scope>NUCLEOTIDE SEQUENCE [LARGE SCALE GENOMIC DNA]</scope>
    <source>
        <strain evidence="3">cv. O-4</strain>
    </source>
</reference>